<sequence length="67" mass="7467">MRAEPKTATARPSSARLPKPSTNSDWMRMTRQGSVCTQSAEPLLSRSRWSVVLLGTLDPRRVSGPLW</sequence>
<accession>A0ABQ2F6K6</accession>
<name>A0ABQ2F6K6_9MICO</name>
<protein>
    <submittedName>
        <fullName evidence="2">Uncharacterized protein</fullName>
    </submittedName>
</protein>
<dbReference type="EMBL" id="BMLB01000002">
    <property type="protein sequence ID" value="GGK65674.1"/>
    <property type="molecule type" value="Genomic_DNA"/>
</dbReference>
<evidence type="ECO:0000256" key="1">
    <source>
        <dbReference type="SAM" id="MobiDB-lite"/>
    </source>
</evidence>
<evidence type="ECO:0000313" key="3">
    <source>
        <dbReference type="Proteomes" id="UP000662111"/>
    </source>
</evidence>
<comment type="caution">
    <text evidence="2">The sequence shown here is derived from an EMBL/GenBank/DDBJ whole genome shotgun (WGS) entry which is preliminary data.</text>
</comment>
<reference evidence="3" key="1">
    <citation type="journal article" date="2019" name="Int. J. Syst. Evol. Microbiol.">
        <title>The Global Catalogue of Microorganisms (GCM) 10K type strain sequencing project: providing services to taxonomists for standard genome sequencing and annotation.</title>
        <authorList>
            <consortium name="The Broad Institute Genomics Platform"/>
            <consortium name="The Broad Institute Genome Sequencing Center for Infectious Disease"/>
            <person name="Wu L."/>
            <person name="Ma J."/>
        </authorList>
    </citation>
    <scope>NUCLEOTIDE SEQUENCE [LARGE SCALE GENOMIC DNA]</scope>
    <source>
        <strain evidence="3">CGMCC 1.5362</strain>
    </source>
</reference>
<dbReference type="Proteomes" id="UP000662111">
    <property type="component" value="Unassembled WGS sequence"/>
</dbReference>
<evidence type="ECO:0000313" key="2">
    <source>
        <dbReference type="EMBL" id="GGK65674.1"/>
    </source>
</evidence>
<organism evidence="2 3">
    <name type="scientific">Ornithinimicrobium pekingense</name>
    <dbReference type="NCBI Taxonomy" id="384677"/>
    <lineage>
        <taxon>Bacteria</taxon>
        <taxon>Bacillati</taxon>
        <taxon>Actinomycetota</taxon>
        <taxon>Actinomycetes</taxon>
        <taxon>Micrococcales</taxon>
        <taxon>Ornithinimicrobiaceae</taxon>
        <taxon>Ornithinimicrobium</taxon>
    </lineage>
</organism>
<keyword evidence="3" id="KW-1185">Reference proteome</keyword>
<feature type="region of interest" description="Disordered" evidence="1">
    <location>
        <begin position="1"/>
        <end position="28"/>
    </location>
</feature>
<proteinExistence type="predicted"/>
<gene>
    <name evidence="2" type="ORF">GCM10011509_12470</name>
</gene>